<dbReference type="PANTHER" id="PTHR24252">
    <property type="entry name" value="ACROSIN-RELATED"/>
    <property type="match status" value="1"/>
</dbReference>
<dbReference type="SMART" id="SM00020">
    <property type="entry name" value="Tryp_SPc"/>
    <property type="match status" value="1"/>
</dbReference>
<dbReference type="FunFam" id="2.40.10.10:FF:000068">
    <property type="entry name" value="transmembrane protease serine 2"/>
    <property type="match status" value="1"/>
</dbReference>
<dbReference type="InterPro" id="IPR001254">
    <property type="entry name" value="Trypsin_dom"/>
</dbReference>
<dbReference type="InterPro" id="IPR018114">
    <property type="entry name" value="TRYPSIN_HIS"/>
</dbReference>
<dbReference type="SUPFAM" id="SSF50494">
    <property type="entry name" value="Trypsin-like serine proteases"/>
    <property type="match status" value="1"/>
</dbReference>
<name>A0A7R8W616_9CRUS</name>
<organism evidence="2">
    <name type="scientific">Cyprideis torosa</name>
    <dbReference type="NCBI Taxonomy" id="163714"/>
    <lineage>
        <taxon>Eukaryota</taxon>
        <taxon>Metazoa</taxon>
        <taxon>Ecdysozoa</taxon>
        <taxon>Arthropoda</taxon>
        <taxon>Crustacea</taxon>
        <taxon>Oligostraca</taxon>
        <taxon>Ostracoda</taxon>
        <taxon>Podocopa</taxon>
        <taxon>Podocopida</taxon>
        <taxon>Cytherocopina</taxon>
        <taxon>Cytheroidea</taxon>
        <taxon>Cytherideidae</taxon>
        <taxon>Cyprideis</taxon>
    </lineage>
</organism>
<dbReference type="PANTHER" id="PTHR24252:SF7">
    <property type="entry name" value="HYALIN"/>
    <property type="match status" value="1"/>
</dbReference>
<feature type="non-terminal residue" evidence="2">
    <location>
        <position position="1"/>
    </location>
</feature>
<accession>A0A7R8W616</accession>
<proteinExistence type="predicted"/>
<dbReference type="InterPro" id="IPR043504">
    <property type="entry name" value="Peptidase_S1_PA_chymotrypsin"/>
</dbReference>
<dbReference type="PROSITE" id="PS00134">
    <property type="entry name" value="TRYPSIN_HIS"/>
    <property type="match status" value="1"/>
</dbReference>
<dbReference type="InterPro" id="IPR001314">
    <property type="entry name" value="Peptidase_S1A"/>
</dbReference>
<sequence>KPPGSKNILLCCAIDNITGRKTETTPAPEVPGSDQCEFKSQGNFLSYDVRIVGGRPAEKPWPWVALLIFDENLDVRCGGTLIADGWILTAGHCVAGPGTPTLLRIRLGDRVLKNDTEIEHRDYPIIKTIKHENYTKPFQNDNDIALIKFNNSECYPEGPQSDILLQTQLTVEDTQDCIDSFGAFRGVNISSSKLCAYEDGRDTCQGDSGGGLFLPNPNTSAKEGVNYEIIGVVSFGYKCAEKDKPGIYTRVTEYLNWIEETIKNN</sequence>
<dbReference type="CDD" id="cd00190">
    <property type="entry name" value="Tryp_SPc"/>
    <property type="match status" value="1"/>
</dbReference>
<dbReference type="Gene3D" id="2.40.10.10">
    <property type="entry name" value="Trypsin-like serine proteases"/>
    <property type="match status" value="2"/>
</dbReference>
<dbReference type="EMBL" id="OB660614">
    <property type="protein sequence ID" value="CAD7225616.1"/>
    <property type="molecule type" value="Genomic_DNA"/>
</dbReference>
<dbReference type="AlphaFoldDB" id="A0A7R8W616"/>
<dbReference type="PROSITE" id="PS50240">
    <property type="entry name" value="TRYPSIN_DOM"/>
    <property type="match status" value="1"/>
</dbReference>
<dbReference type="GO" id="GO:0006508">
    <property type="term" value="P:proteolysis"/>
    <property type="evidence" value="ECO:0007669"/>
    <property type="project" value="InterPro"/>
</dbReference>
<evidence type="ECO:0000313" key="2">
    <source>
        <dbReference type="EMBL" id="CAD7225616.1"/>
    </source>
</evidence>
<dbReference type="PRINTS" id="PR00722">
    <property type="entry name" value="CHYMOTRYPSIN"/>
</dbReference>
<keyword evidence="1" id="KW-1015">Disulfide bond</keyword>
<dbReference type="InterPro" id="IPR009003">
    <property type="entry name" value="Peptidase_S1_PA"/>
</dbReference>
<protein>
    <submittedName>
        <fullName evidence="2">Uncharacterized protein</fullName>
    </submittedName>
</protein>
<evidence type="ECO:0000256" key="1">
    <source>
        <dbReference type="ARBA" id="ARBA00023157"/>
    </source>
</evidence>
<dbReference type="Pfam" id="PF00089">
    <property type="entry name" value="Trypsin"/>
    <property type="match status" value="2"/>
</dbReference>
<dbReference type="GO" id="GO:0004252">
    <property type="term" value="F:serine-type endopeptidase activity"/>
    <property type="evidence" value="ECO:0007669"/>
    <property type="project" value="InterPro"/>
</dbReference>
<reference evidence="2" key="1">
    <citation type="submission" date="2020-11" db="EMBL/GenBank/DDBJ databases">
        <authorList>
            <person name="Tran Van P."/>
        </authorList>
    </citation>
    <scope>NUCLEOTIDE SEQUENCE</scope>
</reference>
<gene>
    <name evidence="2" type="ORF">CTOB1V02_LOCUS3551</name>
</gene>
<dbReference type="OrthoDB" id="93664at2759"/>